<dbReference type="Pfam" id="PF00704">
    <property type="entry name" value="Glyco_hydro_18"/>
    <property type="match status" value="2"/>
</dbReference>
<feature type="domain" description="Chitin-binding type-2" evidence="7">
    <location>
        <begin position="691"/>
        <end position="745"/>
    </location>
</feature>
<evidence type="ECO:0000256" key="6">
    <source>
        <dbReference type="RuleBase" id="RU000489"/>
    </source>
</evidence>
<dbReference type="EMBL" id="JBICBT010000586">
    <property type="protein sequence ID" value="KAL3108724.1"/>
    <property type="molecule type" value="Genomic_DNA"/>
</dbReference>
<dbReference type="InterPro" id="IPR001223">
    <property type="entry name" value="Glyco_hydro18_cat"/>
</dbReference>
<dbReference type="Gene3D" id="2.170.140.10">
    <property type="entry name" value="Chitin binding domain"/>
    <property type="match status" value="2"/>
</dbReference>
<dbReference type="InterPro" id="IPR017853">
    <property type="entry name" value="GH"/>
</dbReference>
<dbReference type="FunFam" id="3.10.50.10:FF:000008">
    <property type="entry name" value="Chitinase 11"/>
    <property type="match status" value="2"/>
</dbReference>
<dbReference type="GO" id="GO:0004568">
    <property type="term" value="F:chitinase activity"/>
    <property type="evidence" value="ECO:0007669"/>
    <property type="project" value="UniProtKB-ARBA"/>
</dbReference>
<keyword evidence="4" id="KW-1015">Disulfide bond</keyword>
<reference evidence="9 10" key="1">
    <citation type="submission" date="2024-10" db="EMBL/GenBank/DDBJ databases">
        <authorList>
            <person name="Kim D."/>
        </authorList>
    </citation>
    <scope>NUCLEOTIDE SEQUENCE [LARGE SCALE GENOMIC DNA]</scope>
    <source>
        <strain evidence="9">BH-2024</strain>
    </source>
</reference>
<dbReference type="Gene3D" id="3.20.20.80">
    <property type="entry name" value="Glycosidases"/>
    <property type="match status" value="5"/>
</dbReference>
<dbReference type="PROSITE" id="PS01095">
    <property type="entry name" value="GH18_1"/>
    <property type="match status" value="1"/>
</dbReference>
<dbReference type="PROSITE" id="PS50940">
    <property type="entry name" value="CHIT_BIND_II"/>
    <property type="match status" value="2"/>
</dbReference>
<keyword evidence="10" id="KW-1185">Reference proteome</keyword>
<dbReference type="Proteomes" id="UP001620626">
    <property type="component" value="Unassembled WGS sequence"/>
</dbReference>
<dbReference type="PROSITE" id="PS51910">
    <property type="entry name" value="GH18_2"/>
    <property type="match status" value="2"/>
</dbReference>
<accession>A0ABD2L0W7</accession>
<dbReference type="Pfam" id="PF01607">
    <property type="entry name" value="CBM_14"/>
    <property type="match status" value="2"/>
</dbReference>
<keyword evidence="2" id="KW-0147">Chitin-binding</keyword>
<evidence type="ECO:0008006" key="11">
    <source>
        <dbReference type="Google" id="ProtNLM"/>
    </source>
</evidence>
<dbReference type="SUPFAM" id="SSF57625">
    <property type="entry name" value="Invertebrate chitin-binding proteins"/>
    <property type="match status" value="2"/>
</dbReference>
<dbReference type="SMART" id="SM00636">
    <property type="entry name" value="Glyco_18"/>
    <property type="match status" value="2"/>
</dbReference>
<evidence type="ECO:0000256" key="3">
    <source>
        <dbReference type="ARBA" id="ARBA00022801"/>
    </source>
</evidence>
<dbReference type="InterPro" id="IPR036508">
    <property type="entry name" value="Chitin-bd_dom_sf"/>
</dbReference>
<feature type="domain" description="GH18" evidence="8">
    <location>
        <begin position="816"/>
        <end position="1040"/>
    </location>
</feature>
<dbReference type="SUPFAM" id="SSF54556">
    <property type="entry name" value="Chitinase insertion domain"/>
    <property type="match status" value="1"/>
</dbReference>
<dbReference type="SUPFAM" id="SSF51445">
    <property type="entry name" value="(Trans)glycosidases"/>
    <property type="match status" value="2"/>
</dbReference>
<name>A0ABD2L0W7_9BILA</name>
<evidence type="ECO:0000259" key="7">
    <source>
        <dbReference type="PROSITE" id="PS50940"/>
    </source>
</evidence>
<dbReference type="GO" id="GO:0006032">
    <property type="term" value="P:chitin catabolic process"/>
    <property type="evidence" value="ECO:0007669"/>
    <property type="project" value="UniProtKB-ARBA"/>
</dbReference>
<dbReference type="FunFam" id="3.20.20.80:FF:000007">
    <property type="entry name" value="Acidic mammalian chitinase"/>
    <property type="match status" value="1"/>
</dbReference>
<dbReference type="InterPro" id="IPR029070">
    <property type="entry name" value="Chitinase_insertion_sf"/>
</dbReference>
<protein>
    <recommendedName>
        <fullName evidence="11">Chitinase</fullName>
    </recommendedName>
</protein>
<evidence type="ECO:0000313" key="10">
    <source>
        <dbReference type="Proteomes" id="UP001620626"/>
    </source>
</evidence>
<dbReference type="CDD" id="cd02872">
    <property type="entry name" value="GH18_chitolectin_chitotriosidase"/>
    <property type="match status" value="1"/>
</dbReference>
<dbReference type="GO" id="GO:0008061">
    <property type="term" value="F:chitin binding"/>
    <property type="evidence" value="ECO:0007669"/>
    <property type="project" value="UniProtKB-KW"/>
</dbReference>
<dbReference type="SMART" id="SM00494">
    <property type="entry name" value="ChtBD2"/>
    <property type="match status" value="2"/>
</dbReference>
<organism evidence="9 10">
    <name type="scientific">Heterodera trifolii</name>
    <dbReference type="NCBI Taxonomy" id="157864"/>
    <lineage>
        <taxon>Eukaryota</taxon>
        <taxon>Metazoa</taxon>
        <taxon>Ecdysozoa</taxon>
        <taxon>Nematoda</taxon>
        <taxon>Chromadorea</taxon>
        <taxon>Rhabditida</taxon>
        <taxon>Tylenchina</taxon>
        <taxon>Tylenchomorpha</taxon>
        <taxon>Tylenchoidea</taxon>
        <taxon>Heteroderidae</taxon>
        <taxon>Heteroderinae</taxon>
        <taxon>Heterodera</taxon>
    </lineage>
</organism>
<evidence type="ECO:0000259" key="8">
    <source>
        <dbReference type="PROSITE" id="PS51910"/>
    </source>
</evidence>
<dbReference type="InterPro" id="IPR001579">
    <property type="entry name" value="Glyco_hydro_18_chit_AS"/>
</dbReference>
<dbReference type="AlphaFoldDB" id="A0ABD2L0W7"/>
<dbReference type="InterPro" id="IPR011583">
    <property type="entry name" value="Chitinase_II/V-like_cat"/>
</dbReference>
<gene>
    <name evidence="9" type="ORF">niasHT_019211</name>
</gene>
<evidence type="ECO:0000256" key="2">
    <source>
        <dbReference type="ARBA" id="ARBA00022669"/>
    </source>
</evidence>
<evidence type="ECO:0000313" key="9">
    <source>
        <dbReference type="EMBL" id="KAL3108724.1"/>
    </source>
</evidence>
<sequence>MEDVVLVRLIRRPIRCAVAFCPSFDHLPPLASHSLIPGPLIHPIDGWGWNIPAGYPPIPPPSLLPSLTLRCNIPRDWAARGRAMDLARDHCASKYRKVLLPRPFHPITCILLVLSGTCIGRIGDKYYDGDDAGDNASSSAVSGASGNYLRPCYFTNWAQYRQGRAKFMPEDYIPGLCTHILYAFGWMNEDYTAKAYDPADLPSDWQPKGMYSRVNALKAFDPVLKTLLSFGGWSFGTRLFQGMSSNEANRKVFIDSSILFVRKYGFDGIDIDWEYPNGEAERQNFNKFLKELKDAVGAEAASSGKPRLLITAAVAAGTENIDNGYDIPTVGKLLDFVLLMSYDFHGSWEQQTGMNAPLYGRSKDVPEKRLWNVAGAANYWAEKGMPKSKIIIGIPTYGRGWTLTNPQQFRGLDAPGQAAKATKYVQLAGTGAYFEFCEMLANGAQRYVDRETLVPFLVADNDQWFSYDDVESIRNKLSWIRQNSFGGAFVWTLDFDDFNGQCPGSQLGRYPLIRTIAQELGGIQLSQTPVSALSNSPSPSTGAPLPAVTRPPPLVIQSTTKTPPFGQTVGGISVSESMLCYGQKDGFKAMSAPSFREAFVLCLSGKPFRMQCPAGLQFSSALGHCSYPTSLSSLVVAPLDIDRTQRKTPPHHYFAAVFSLNNAYTSSQASPIAKNELEISNNNSNNGSNKPFVCATDGFFADPSSCQHFYRCVGPMAYRFDCPNGLHFSKKLSMCDRPNEANSADNASSSAVSGARGTYLRPCYFTNWAQYREGRAKFMPEDYIPGLCTHILYAFGWMNEDYTAKKSSRKTFIHSAIEFVRKHGFDGIDIEMKDAVRKEASSSGKPRLLITAAVAAGTENIDNGYDIPTVGKLLDFVLLMGYDFHGSWEQQTGMNAPLYGRSKDVPEKRLWNVVSRGWTLSNPQQFRDIEAPAQVAKATKFVKLAGIGAYYEFCEMLANGAQRYVDRETLVPFLVADNDQWFSYDDVESIRNKLSWIRQNSFGGAFVWTLDFDDFNGQCPGSQLGRYPLIRTIAQELGGIQLSQTPVSALSNMELIIEHTLDVAEDEKRNGKNKLKTIVEWFKMEHEL</sequence>
<proteinExistence type="inferred from homology"/>
<dbReference type="InterPro" id="IPR002557">
    <property type="entry name" value="Chitin-bd_dom"/>
</dbReference>
<dbReference type="PANTHER" id="PTHR11177">
    <property type="entry name" value="CHITINASE"/>
    <property type="match status" value="1"/>
</dbReference>
<evidence type="ECO:0000256" key="4">
    <source>
        <dbReference type="ARBA" id="ARBA00023157"/>
    </source>
</evidence>
<comment type="similarity">
    <text evidence="1">Belongs to the glycosyl hydrolase 18 family. Chitinase class II subfamily.</text>
</comment>
<dbReference type="PANTHER" id="PTHR11177:SF400">
    <property type="entry name" value="ENDOCHITINASE-RELATED"/>
    <property type="match status" value="1"/>
</dbReference>
<evidence type="ECO:0000256" key="1">
    <source>
        <dbReference type="ARBA" id="ARBA00009121"/>
    </source>
</evidence>
<feature type="domain" description="Chitin-binding type-2" evidence="7">
    <location>
        <begin position="577"/>
        <end position="635"/>
    </location>
</feature>
<keyword evidence="5 6" id="KW-0326">Glycosidase</keyword>
<dbReference type="InterPro" id="IPR050314">
    <property type="entry name" value="Glycosyl_Hydrlase_18"/>
</dbReference>
<evidence type="ECO:0000256" key="5">
    <source>
        <dbReference type="ARBA" id="ARBA00023295"/>
    </source>
</evidence>
<comment type="caution">
    <text evidence="9">The sequence shown here is derived from an EMBL/GenBank/DDBJ whole genome shotgun (WGS) entry which is preliminary data.</text>
</comment>
<dbReference type="Gene3D" id="3.10.50.10">
    <property type="match status" value="2"/>
</dbReference>
<keyword evidence="3 6" id="KW-0378">Hydrolase</keyword>
<feature type="domain" description="GH18" evidence="8">
    <location>
        <begin position="148"/>
        <end position="523"/>
    </location>
</feature>